<keyword evidence="3" id="KW-1185">Reference proteome</keyword>
<gene>
    <name evidence="2" type="ORF">HOP40_18525</name>
</gene>
<evidence type="ECO:0000313" key="2">
    <source>
        <dbReference type="EMBL" id="QJY47560.1"/>
    </source>
</evidence>
<dbReference type="RefSeq" id="WP_172160282.1">
    <property type="nucleotide sequence ID" value="NZ_CP053564.1"/>
</dbReference>
<name>A0A6M6JKH8_9PSEU</name>
<sequence>MSAALERLRRNYGVGFLRYLGRRDESSLLSAYEIGRAGLTGGVGLLDVVQVHHTVLLDALRTARPDEIEDVAEAAAAFLVEVLASFEMTNRAALARAAAPPRGDAPTSS</sequence>
<dbReference type="Proteomes" id="UP000505377">
    <property type="component" value="Chromosome"/>
</dbReference>
<proteinExistence type="predicted"/>
<protein>
    <recommendedName>
        <fullName evidence="1">Phosphoserine phosphatase RsbU N-terminal domain-containing protein</fullName>
    </recommendedName>
</protein>
<dbReference type="InterPro" id="IPR014787">
    <property type="entry name" value="PSer_Pase_RsbU_N"/>
</dbReference>
<dbReference type="KEGG" id="pbro:HOP40_18525"/>
<evidence type="ECO:0000259" key="1">
    <source>
        <dbReference type="Pfam" id="PF08673"/>
    </source>
</evidence>
<dbReference type="AlphaFoldDB" id="A0A6M6JKH8"/>
<evidence type="ECO:0000313" key="3">
    <source>
        <dbReference type="Proteomes" id="UP000505377"/>
    </source>
</evidence>
<accession>A0A6M6JKH8</accession>
<reference evidence="2 3" key="1">
    <citation type="submission" date="2020-05" db="EMBL/GenBank/DDBJ databases">
        <authorList>
            <person name="Mo P."/>
        </authorList>
    </citation>
    <scope>NUCLEOTIDE SEQUENCE [LARGE SCALE GENOMIC DNA]</scope>
    <source>
        <strain evidence="2 3">Gen01</strain>
    </source>
</reference>
<dbReference type="Gene3D" id="1.10.1240.30">
    <property type="entry name" value="KaiA/RbsU domain"/>
    <property type="match status" value="1"/>
</dbReference>
<dbReference type="InterPro" id="IPR017944">
    <property type="entry name" value="KaiA/RbsU_helical_domain_sf"/>
</dbReference>
<dbReference type="EMBL" id="CP053564">
    <property type="protein sequence ID" value="QJY47560.1"/>
    <property type="molecule type" value="Genomic_DNA"/>
</dbReference>
<feature type="domain" description="Phosphoserine phosphatase RsbU N-terminal" evidence="1">
    <location>
        <begin position="16"/>
        <end position="89"/>
    </location>
</feature>
<organism evidence="2 3">
    <name type="scientific">Pseudonocardia broussonetiae</name>
    <dbReference type="NCBI Taxonomy" id="2736640"/>
    <lineage>
        <taxon>Bacteria</taxon>
        <taxon>Bacillati</taxon>
        <taxon>Actinomycetota</taxon>
        <taxon>Actinomycetes</taxon>
        <taxon>Pseudonocardiales</taxon>
        <taxon>Pseudonocardiaceae</taxon>
        <taxon>Pseudonocardia</taxon>
    </lineage>
</organism>
<dbReference type="Pfam" id="PF08673">
    <property type="entry name" value="RsbU_N"/>
    <property type="match status" value="1"/>
</dbReference>